<evidence type="ECO:0000256" key="1">
    <source>
        <dbReference type="PROSITE-ProRule" id="PRU00285"/>
    </source>
</evidence>
<protein>
    <recommendedName>
        <fullName evidence="4">SHSP domain-containing protein</fullName>
    </recommendedName>
</protein>
<accession>A0ABM9AXE2</accession>
<keyword evidence="6" id="KW-1185">Reference proteome</keyword>
<evidence type="ECO:0000259" key="4">
    <source>
        <dbReference type="PROSITE" id="PS01031"/>
    </source>
</evidence>
<proteinExistence type="inferred from homology"/>
<dbReference type="InterPro" id="IPR008978">
    <property type="entry name" value="HSP20-like_chaperone"/>
</dbReference>
<dbReference type="InterPro" id="IPR031107">
    <property type="entry name" value="Small_HSP"/>
</dbReference>
<evidence type="ECO:0000256" key="3">
    <source>
        <dbReference type="SAM" id="MobiDB-lite"/>
    </source>
</evidence>
<dbReference type="Gene3D" id="2.60.40.790">
    <property type="match status" value="1"/>
</dbReference>
<feature type="domain" description="SHSP" evidence="4">
    <location>
        <begin position="24"/>
        <end position="134"/>
    </location>
</feature>
<evidence type="ECO:0000256" key="2">
    <source>
        <dbReference type="RuleBase" id="RU003616"/>
    </source>
</evidence>
<evidence type="ECO:0000313" key="5">
    <source>
        <dbReference type="EMBL" id="CAH0999381.1"/>
    </source>
</evidence>
<comment type="similarity">
    <text evidence="1 2">Belongs to the small heat shock protein (HSP20) family.</text>
</comment>
<dbReference type="Proteomes" id="UP000837803">
    <property type="component" value="Unassembled WGS sequence"/>
</dbReference>
<dbReference type="EMBL" id="CAKLPZ010000001">
    <property type="protein sequence ID" value="CAH0999381.1"/>
    <property type="molecule type" value="Genomic_DNA"/>
</dbReference>
<name>A0ABM9AXE2_9BACT</name>
<dbReference type="RefSeq" id="WP_238749566.1">
    <property type="nucleotide sequence ID" value="NZ_CAKLPZ010000001.1"/>
</dbReference>
<sequence length="134" mass="15580">MQEQTQSRGRGGRRRNRRRPQYGPRRPKHNVPVNIAETDTDFVAQVFCVGFDKENVRVTLTGEHIYISGTRQPEDAHPDFLLQEYPIKSFERWFELSEKVDRTAVTASFEDGILIITAPKTREAQRPEREVPID</sequence>
<dbReference type="PANTHER" id="PTHR11527">
    <property type="entry name" value="HEAT-SHOCK PROTEIN 20 FAMILY MEMBER"/>
    <property type="match status" value="1"/>
</dbReference>
<dbReference type="Pfam" id="PF00011">
    <property type="entry name" value="HSP20"/>
    <property type="match status" value="1"/>
</dbReference>
<reference evidence="5" key="1">
    <citation type="submission" date="2021-12" db="EMBL/GenBank/DDBJ databases">
        <authorList>
            <person name="Rodrigo-Torres L."/>
            <person name="Arahal R. D."/>
            <person name="Lucena T."/>
        </authorList>
    </citation>
    <scope>NUCLEOTIDE SEQUENCE</scope>
    <source>
        <strain evidence="5">CECT 8419</strain>
    </source>
</reference>
<gene>
    <name evidence="5" type="ORF">LEM8419_00679</name>
</gene>
<comment type="caution">
    <text evidence="5">The sequence shown here is derived from an EMBL/GenBank/DDBJ whole genome shotgun (WGS) entry which is preliminary data.</text>
</comment>
<feature type="region of interest" description="Disordered" evidence="3">
    <location>
        <begin position="1"/>
        <end position="32"/>
    </location>
</feature>
<dbReference type="InterPro" id="IPR002068">
    <property type="entry name" value="A-crystallin/Hsp20_dom"/>
</dbReference>
<dbReference type="SUPFAM" id="SSF49764">
    <property type="entry name" value="HSP20-like chaperones"/>
    <property type="match status" value="1"/>
</dbReference>
<dbReference type="CDD" id="cd06464">
    <property type="entry name" value="ACD_sHsps-like"/>
    <property type="match status" value="1"/>
</dbReference>
<organism evidence="5 6">
    <name type="scientific">Neolewinella maritima</name>
    <dbReference type="NCBI Taxonomy" id="1383882"/>
    <lineage>
        <taxon>Bacteria</taxon>
        <taxon>Pseudomonadati</taxon>
        <taxon>Bacteroidota</taxon>
        <taxon>Saprospiria</taxon>
        <taxon>Saprospirales</taxon>
        <taxon>Lewinellaceae</taxon>
        <taxon>Neolewinella</taxon>
    </lineage>
</organism>
<evidence type="ECO:0000313" key="6">
    <source>
        <dbReference type="Proteomes" id="UP000837803"/>
    </source>
</evidence>
<dbReference type="PROSITE" id="PS01031">
    <property type="entry name" value="SHSP"/>
    <property type="match status" value="1"/>
</dbReference>
<feature type="compositionally biased region" description="Basic residues" evidence="3">
    <location>
        <begin position="10"/>
        <end position="29"/>
    </location>
</feature>